<feature type="transmembrane region" description="Helical" evidence="8">
    <location>
        <begin position="117"/>
        <end position="140"/>
    </location>
</feature>
<organism evidence="9 10">
    <name type="scientific">Catenulispora subtropica</name>
    <dbReference type="NCBI Taxonomy" id="450798"/>
    <lineage>
        <taxon>Bacteria</taxon>
        <taxon>Bacillati</taxon>
        <taxon>Actinomycetota</taxon>
        <taxon>Actinomycetes</taxon>
        <taxon>Catenulisporales</taxon>
        <taxon>Catenulisporaceae</taxon>
        <taxon>Catenulispora</taxon>
    </lineage>
</organism>
<dbReference type="RefSeq" id="WP_344654971.1">
    <property type="nucleotide sequence ID" value="NZ_BAAAQM010000001.1"/>
</dbReference>
<protein>
    <submittedName>
        <fullName evidence="9">TDT family transporter</fullName>
    </submittedName>
</protein>
<feature type="transmembrane region" description="Helical" evidence="8">
    <location>
        <begin position="323"/>
        <end position="345"/>
    </location>
</feature>
<dbReference type="PANTHER" id="PTHR31686">
    <property type="match status" value="1"/>
</dbReference>
<feature type="transmembrane region" description="Helical" evidence="8">
    <location>
        <begin position="185"/>
        <end position="208"/>
    </location>
</feature>
<feature type="transmembrane region" description="Helical" evidence="8">
    <location>
        <begin position="43"/>
        <end position="64"/>
    </location>
</feature>
<feature type="transmembrane region" description="Helical" evidence="8">
    <location>
        <begin position="84"/>
        <end position="105"/>
    </location>
</feature>
<comment type="subcellular location">
    <subcellularLocation>
        <location evidence="1">Cell membrane</location>
        <topology evidence="1">Multi-pass membrane protein</topology>
    </subcellularLocation>
</comment>
<keyword evidence="4" id="KW-1003">Cell membrane</keyword>
<keyword evidence="3" id="KW-0813">Transport</keyword>
<keyword evidence="7 8" id="KW-0472">Membrane</keyword>
<reference evidence="10" key="1">
    <citation type="journal article" date="2019" name="Int. J. Syst. Evol. Microbiol.">
        <title>The Global Catalogue of Microorganisms (GCM) 10K type strain sequencing project: providing services to taxonomists for standard genome sequencing and annotation.</title>
        <authorList>
            <consortium name="The Broad Institute Genomics Platform"/>
            <consortium name="The Broad Institute Genome Sequencing Center for Infectious Disease"/>
            <person name="Wu L."/>
            <person name="Ma J."/>
        </authorList>
    </citation>
    <scope>NUCLEOTIDE SEQUENCE [LARGE SCALE GENOMIC DNA]</scope>
    <source>
        <strain evidence="10">JCM 16013</strain>
    </source>
</reference>
<evidence type="ECO:0000313" key="9">
    <source>
        <dbReference type="EMBL" id="GAA1950731.1"/>
    </source>
</evidence>
<gene>
    <name evidence="9" type="ORF">GCM10009838_02300</name>
</gene>
<sequence>MANTTQLTFRHIGPNWYASVMGTAIIANAGAGLPGFQSGAPRFAVTLVWAAAAVWLAVVLLARAAHWRWHADQARRDLLDPAVAPFYGCLSMAMTAVAAGTMIVGKEWIGTTAALGPAWTLWLVGTLIGLATAAVVPYLMVTRHDLPPGSAAPAWLLPIVPPMVSAATGPQLIPHAAAGQLRETMLLGCYAMFGISLLATLLMLPLIFSKLVHHKVGALVATPGLFLVLGPLGQSVTAVNNLADVAHGVVGPQLAAALKPFAVIYGVPVLGFALIWLVMALLVVAGAVREGMPFALTWWAFTFPVGTCVTGATGLWHHTGLAAYAWLAVALYLLLAGSWAVTATLTAGSVRRLVRPEAPIAAGRLGITATQ</sequence>
<dbReference type="PANTHER" id="PTHR31686:SF1">
    <property type="entry name" value="SULFITE EFFLUX PUMP SSU1"/>
    <property type="match status" value="1"/>
</dbReference>
<accession>A0ABP5BU47</accession>
<dbReference type="Pfam" id="PF03595">
    <property type="entry name" value="SLAC1"/>
    <property type="match status" value="1"/>
</dbReference>
<dbReference type="InterPro" id="IPR051629">
    <property type="entry name" value="Sulfite_efflux_TDT"/>
</dbReference>
<evidence type="ECO:0000256" key="5">
    <source>
        <dbReference type="ARBA" id="ARBA00022692"/>
    </source>
</evidence>
<comment type="similarity">
    <text evidence="2">Belongs to the tellurite-resistance/dicarboxylate transporter (TDT) family.</text>
</comment>
<evidence type="ECO:0000313" key="10">
    <source>
        <dbReference type="Proteomes" id="UP001499854"/>
    </source>
</evidence>
<evidence type="ECO:0000256" key="4">
    <source>
        <dbReference type="ARBA" id="ARBA00022475"/>
    </source>
</evidence>
<evidence type="ECO:0000256" key="2">
    <source>
        <dbReference type="ARBA" id="ARBA00008566"/>
    </source>
</evidence>
<comment type="caution">
    <text evidence="9">The sequence shown here is derived from an EMBL/GenBank/DDBJ whole genome shotgun (WGS) entry which is preliminary data.</text>
</comment>
<dbReference type="CDD" id="cd09320">
    <property type="entry name" value="TDT_like_2"/>
    <property type="match status" value="1"/>
</dbReference>
<evidence type="ECO:0000256" key="1">
    <source>
        <dbReference type="ARBA" id="ARBA00004651"/>
    </source>
</evidence>
<name>A0ABP5BU47_9ACTN</name>
<dbReference type="InterPro" id="IPR004695">
    <property type="entry name" value="SLAC1/Mae1/Ssu1/TehA"/>
</dbReference>
<keyword evidence="5 8" id="KW-0812">Transmembrane</keyword>
<feature type="transmembrane region" description="Helical" evidence="8">
    <location>
        <begin position="16"/>
        <end position="36"/>
    </location>
</feature>
<keyword evidence="6 8" id="KW-1133">Transmembrane helix</keyword>
<dbReference type="Gene3D" id="1.50.10.150">
    <property type="entry name" value="Voltage-dependent anion channel"/>
    <property type="match status" value="1"/>
</dbReference>
<evidence type="ECO:0000256" key="3">
    <source>
        <dbReference type="ARBA" id="ARBA00022448"/>
    </source>
</evidence>
<dbReference type="Proteomes" id="UP001499854">
    <property type="component" value="Unassembled WGS sequence"/>
</dbReference>
<proteinExistence type="inferred from homology"/>
<feature type="transmembrane region" description="Helical" evidence="8">
    <location>
        <begin position="262"/>
        <end position="284"/>
    </location>
</feature>
<dbReference type="InterPro" id="IPR038665">
    <property type="entry name" value="Voltage-dep_anion_channel_sf"/>
</dbReference>
<evidence type="ECO:0000256" key="6">
    <source>
        <dbReference type="ARBA" id="ARBA00022989"/>
    </source>
</evidence>
<keyword evidence="10" id="KW-1185">Reference proteome</keyword>
<feature type="transmembrane region" description="Helical" evidence="8">
    <location>
        <begin position="296"/>
        <end position="317"/>
    </location>
</feature>
<evidence type="ECO:0000256" key="8">
    <source>
        <dbReference type="SAM" id="Phobius"/>
    </source>
</evidence>
<dbReference type="EMBL" id="BAAAQM010000001">
    <property type="protein sequence ID" value="GAA1950731.1"/>
    <property type="molecule type" value="Genomic_DNA"/>
</dbReference>
<evidence type="ECO:0000256" key="7">
    <source>
        <dbReference type="ARBA" id="ARBA00023136"/>
    </source>
</evidence>